<gene>
    <name evidence="1" type="ORF">H0235_012639</name>
</gene>
<protein>
    <submittedName>
        <fullName evidence="1">Uncharacterized protein</fullName>
    </submittedName>
</protein>
<organism evidence="1 2">
    <name type="scientific">Vespula pensylvanica</name>
    <name type="common">Western yellow jacket</name>
    <name type="synonym">Wasp</name>
    <dbReference type="NCBI Taxonomy" id="30213"/>
    <lineage>
        <taxon>Eukaryota</taxon>
        <taxon>Metazoa</taxon>
        <taxon>Ecdysozoa</taxon>
        <taxon>Arthropoda</taxon>
        <taxon>Hexapoda</taxon>
        <taxon>Insecta</taxon>
        <taxon>Pterygota</taxon>
        <taxon>Neoptera</taxon>
        <taxon>Endopterygota</taxon>
        <taxon>Hymenoptera</taxon>
        <taxon>Apocrita</taxon>
        <taxon>Aculeata</taxon>
        <taxon>Vespoidea</taxon>
        <taxon>Vespidae</taxon>
        <taxon>Vespinae</taxon>
        <taxon>Vespula</taxon>
    </lineage>
</organism>
<evidence type="ECO:0000313" key="1">
    <source>
        <dbReference type="EMBL" id="KAF7412788.1"/>
    </source>
</evidence>
<reference evidence="1" key="1">
    <citation type="journal article" date="2020" name="G3 (Bethesda)">
        <title>High-Quality Assemblies for Three Invasive Social Wasps from the &lt;i&gt;Vespula&lt;/i&gt; Genus.</title>
        <authorList>
            <person name="Harrop T.W.R."/>
            <person name="Guhlin J."/>
            <person name="McLaughlin G.M."/>
            <person name="Permina E."/>
            <person name="Stockwell P."/>
            <person name="Gilligan J."/>
            <person name="Le Lec M.F."/>
            <person name="Gruber M.A.M."/>
            <person name="Quinn O."/>
            <person name="Lovegrove M."/>
            <person name="Duncan E.J."/>
            <person name="Remnant E.J."/>
            <person name="Van Eeckhoven J."/>
            <person name="Graham B."/>
            <person name="Knapp R.A."/>
            <person name="Langford K.W."/>
            <person name="Kronenberg Z."/>
            <person name="Press M.O."/>
            <person name="Eacker S.M."/>
            <person name="Wilson-Rankin E.E."/>
            <person name="Purcell J."/>
            <person name="Lester P.J."/>
            <person name="Dearden P.K."/>
        </authorList>
    </citation>
    <scope>NUCLEOTIDE SEQUENCE</scope>
    <source>
        <strain evidence="1">Volc-1</strain>
    </source>
</reference>
<proteinExistence type="predicted"/>
<dbReference type="EMBL" id="JACSDY010000012">
    <property type="protein sequence ID" value="KAF7412788.1"/>
    <property type="molecule type" value="Genomic_DNA"/>
</dbReference>
<accession>A0A834NLT4</accession>
<keyword evidence="2" id="KW-1185">Reference proteome</keyword>
<comment type="caution">
    <text evidence="1">The sequence shown here is derived from an EMBL/GenBank/DDBJ whole genome shotgun (WGS) entry which is preliminary data.</text>
</comment>
<name>A0A834NLT4_VESPE</name>
<evidence type="ECO:0000313" key="2">
    <source>
        <dbReference type="Proteomes" id="UP000600918"/>
    </source>
</evidence>
<sequence length="182" mass="21309">MEIEIEIEIDEKDDDDDDDDDDYVFLLILEKLTRRITSNLHISGCTDQNPFSGIMWLLFVLDQINAYNNIFYDSQHRNYKTRVNFLPFSIYFLKKVQVPWLVCIRRKVCFRFRSRRILVEVKPRRLDGDGDVSGSGGCWILSVDKRLARSRRRASGSPIVPALAFATFTRAQYLDDIEFNSN</sequence>
<dbReference type="AlphaFoldDB" id="A0A834NLT4"/>
<dbReference type="Proteomes" id="UP000600918">
    <property type="component" value="Unassembled WGS sequence"/>
</dbReference>